<proteinExistence type="predicted"/>
<protein>
    <submittedName>
        <fullName evidence="1">Uncharacterized protein</fullName>
    </submittedName>
</protein>
<gene>
    <name evidence="1" type="ORF">FA10DRAFT_14603</name>
</gene>
<name>A0A316YVR8_9BASI</name>
<accession>A0A316YVR8</accession>
<dbReference type="AlphaFoldDB" id="A0A316YVR8"/>
<dbReference type="GeneID" id="37039985"/>
<sequence length="150" mass="16063">MTITTRYHTLSLPLPSEQRPTLLVAHSVVLRDRSLMIWCGGAEELQGHLQSQSRMAAGAKAEQSDTSASLASSSSLLVEQVIAEPTQHQEPEEVAPSGLLTSEWAIAMADARAKTANATSLFRTNADLARPMAARLGESHCPTLPCLMPS</sequence>
<keyword evidence="2" id="KW-1185">Reference proteome</keyword>
<dbReference type="InParanoid" id="A0A316YVR8"/>
<dbReference type="Proteomes" id="UP000245768">
    <property type="component" value="Unassembled WGS sequence"/>
</dbReference>
<dbReference type="OrthoDB" id="368507at2759"/>
<reference evidence="1 2" key="1">
    <citation type="journal article" date="2018" name="Mol. Biol. Evol.">
        <title>Broad Genomic Sampling Reveals a Smut Pathogenic Ancestry of the Fungal Clade Ustilaginomycotina.</title>
        <authorList>
            <person name="Kijpornyongpan T."/>
            <person name="Mondo S.J."/>
            <person name="Barry K."/>
            <person name="Sandor L."/>
            <person name="Lee J."/>
            <person name="Lipzen A."/>
            <person name="Pangilinan J."/>
            <person name="LaButti K."/>
            <person name="Hainaut M."/>
            <person name="Henrissat B."/>
            <person name="Grigoriev I.V."/>
            <person name="Spatafora J.W."/>
            <person name="Aime M.C."/>
        </authorList>
    </citation>
    <scope>NUCLEOTIDE SEQUENCE [LARGE SCALE GENOMIC DNA]</scope>
    <source>
        <strain evidence="1 2">MCA 4198</strain>
    </source>
</reference>
<evidence type="ECO:0000313" key="2">
    <source>
        <dbReference type="Proteomes" id="UP000245768"/>
    </source>
</evidence>
<evidence type="ECO:0000313" key="1">
    <source>
        <dbReference type="EMBL" id="PWN93136.1"/>
    </source>
</evidence>
<dbReference type="EMBL" id="KZ819634">
    <property type="protein sequence ID" value="PWN93136.1"/>
    <property type="molecule type" value="Genomic_DNA"/>
</dbReference>
<dbReference type="RefSeq" id="XP_025380334.1">
    <property type="nucleotide sequence ID" value="XM_025518069.1"/>
</dbReference>
<organism evidence="1 2">
    <name type="scientific">Acaromyces ingoldii</name>
    <dbReference type="NCBI Taxonomy" id="215250"/>
    <lineage>
        <taxon>Eukaryota</taxon>
        <taxon>Fungi</taxon>
        <taxon>Dikarya</taxon>
        <taxon>Basidiomycota</taxon>
        <taxon>Ustilaginomycotina</taxon>
        <taxon>Exobasidiomycetes</taxon>
        <taxon>Exobasidiales</taxon>
        <taxon>Cryptobasidiaceae</taxon>
        <taxon>Acaromyces</taxon>
    </lineage>
</organism>